<dbReference type="InterPro" id="IPR005721">
    <property type="entry name" value="Ribosomal_uL22_euk/arc"/>
</dbReference>
<evidence type="ECO:0000313" key="9">
    <source>
        <dbReference type="Proteomes" id="UP000006813"/>
    </source>
</evidence>
<evidence type="ECO:0000256" key="6">
    <source>
        <dbReference type="RuleBase" id="RU004005"/>
    </source>
</evidence>
<organism evidence="8 9">
    <name type="scientific">Heterocephalus glaber</name>
    <name type="common">Naked mole rat</name>
    <dbReference type="NCBI Taxonomy" id="10181"/>
    <lineage>
        <taxon>Eukaryota</taxon>
        <taxon>Metazoa</taxon>
        <taxon>Chordata</taxon>
        <taxon>Craniata</taxon>
        <taxon>Vertebrata</taxon>
        <taxon>Euteleostomi</taxon>
        <taxon>Mammalia</taxon>
        <taxon>Eutheria</taxon>
        <taxon>Euarchontoglires</taxon>
        <taxon>Glires</taxon>
        <taxon>Rodentia</taxon>
        <taxon>Hystricomorpha</taxon>
        <taxon>Bathyergidae</taxon>
        <taxon>Heterocephalus</taxon>
    </lineage>
</organism>
<keyword evidence="3 6" id="KW-0687">Ribonucleoprotein</keyword>
<evidence type="ECO:0000256" key="2">
    <source>
        <dbReference type="ARBA" id="ARBA00022980"/>
    </source>
</evidence>
<evidence type="ECO:0000256" key="5">
    <source>
        <dbReference type="ARBA" id="ARBA00035325"/>
    </source>
</evidence>
<feature type="region of interest" description="Disordered" evidence="7">
    <location>
        <begin position="63"/>
        <end position="87"/>
    </location>
</feature>
<dbReference type="InParanoid" id="G5BZ70"/>
<comment type="similarity">
    <text evidence="1 6">Belongs to the universal ribosomal protein uL22 family.</text>
</comment>
<dbReference type="Gene3D" id="3.90.470.10">
    <property type="entry name" value="Ribosomal protein L22/L17"/>
    <property type="match status" value="1"/>
</dbReference>
<dbReference type="EMBL" id="JH172526">
    <property type="protein sequence ID" value="EHB14581.1"/>
    <property type="molecule type" value="Genomic_DNA"/>
</dbReference>
<dbReference type="InterPro" id="IPR001063">
    <property type="entry name" value="Ribosomal_uL22"/>
</dbReference>
<dbReference type="PANTHER" id="PTHR11593:SF11">
    <property type="entry name" value="LARGE RIBOSOMAL SUBUNIT PROTEIN UL22"/>
    <property type="match status" value="1"/>
</dbReference>
<dbReference type="Pfam" id="PF00237">
    <property type="entry name" value="Ribosomal_L22"/>
    <property type="match status" value="1"/>
</dbReference>
<accession>G5BZ70</accession>
<gene>
    <name evidence="8" type="ORF">GW7_20237</name>
</gene>
<protein>
    <recommendedName>
        <fullName evidence="4">Large ribosomal subunit protein uL22</fullName>
    </recommendedName>
    <alternativeName>
        <fullName evidence="5">60S ribosomal protein L17</fullName>
    </alternativeName>
</protein>
<dbReference type="PANTHER" id="PTHR11593">
    <property type="entry name" value="60S RIBOSOMAL PROTEIN L17"/>
    <property type="match status" value="1"/>
</dbReference>
<dbReference type="STRING" id="10181.G5BZ70"/>
<evidence type="ECO:0000256" key="4">
    <source>
        <dbReference type="ARBA" id="ARBA00035207"/>
    </source>
</evidence>
<dbReference type="Proteomes" id="UP000006813">
    <property type="component" value="Unassembled WGS sequence"/>
</dbReference>
<sequence>MQSNAKLKGLDVDSLVTEHIQMNKAPKRHHHTYRAHGRINPYMSSPCHIEMILTEKEQIVPKPEEEVAQKKKISQKKLKKQKLMARE</sequence>
<evidence type="ECO:0000256" key="7">
    <source>
        <dbReference type="SAM" id="MobiDB-lite"/>
    </source>
</evidence>
<name>G5BZ70_HETGA</name>
<evidence type="ECO:0000256" key="1">
    <source>
        <dbReference type="ARBA" id="ARBA00009451"/>
    </source>
</evidence>
<reference evidence="8 9" key="1">
    <citation type="journal article" date="2011" name="Nature">
        <title>Genome sequencing reveals insights into physiology and longevity of the naked mole rat.</title>
        <authorList>
            <person name="Kim E.B."/>
            <person name="Fang X."/>
            <person name="Fushan A.A."/>
            <person name="Huang Z."/>
            <person name="Lobanov A.V."/>
            <person name="Han L."/>
            <person name="Marino S.M."/>
            <person name="Sun X."/>
            <person name="Turanov A.A."/>
            <person name="Yang P."/>
            <person name="Yim S.H."/>
            <person name="Zhao X."/>
            <person name="Kasaikina M.V."/>
            <person name="Stoletzki N."/>
            <person name="Peng C."/>
            <person name="Polak P."/>
            <person name="Xiong Z."/>
            <person name="Kiezun A."/>
            <person name="Zhu Y."/>
            <person name="Chen Y."/>
            <person name="Kryukov G.V."/>
            <person name="Zhang Q."/>
            <person name="Peshkin L."/>
            <person name="Yang L."/>
            <person name="Bronson R.T."/>
            <person name="Buffenstein R."/>
            <person name="Wang B."/>
            <person name="Han C."/>
            <person name="Li Q."/>
            <person name="Chen L."/>
            <person name="Zhao W."/>
            <person name="Sunyaev S.R."/>
            <person name="Park T.J."/>
            <person name="Zhang G."/>
            <person name="Wang J."/>
            <person name="Gladyshev V.N."/>
        </authorList>
    </citation>
    <scope>NUCLEOTIDE SEQUENCE [LARGE SCALE GENOMIC DNA]</scope>
</reference>
<evidence type="ECO:0000313" key="8">
    <source>
        <dbReference type="EMBL" id="EHB14581.1"/>
    </source>
</evidence>
<proteinExistence type="inferred from homology"/>
<evidence type="ECO:0000256" key="3">
    <source>
        <dbReference type="ARBA" id="ARBA00023274"/>
    </source>
</evidence>
<feature type="compositionally biased region" description="Basic residues" evidence="7">
    <location>
        <begin position="70"/>
        <end position="87"/>
    </location>
</feature>
<dbReference type="InterPro" id="IPR036394">
    <property type="entry name" value="Ribosomal_uL22_sf"/>
</dbReference>
<dbReference type="SUPFAM" id="SSF54843">
    <property type="entry name" value="Ribosomal protein L22"/>
    <property type="match status" value="1"/>
</dbReference>
<keyword evidence="2 6" id="KW-0689">Ribosomal protein</keyword>
<dbReference type="GO" id="GO:0003735">
    <property type="term" value="F:structural constituent of ribosome"/>
    <property type="evidence" value="ECO:0007669"/>
    <property type="project" value="InterPro"/>
</dbReference>
<dbReference type="GO" id="GO:0002181">
    <property type="term" value="P:cytoplasmic translation"/>
    <property type="evidence" value="ECO:0007669"/>
    <property type="project" value="TreeGrafter"/>
</dbReference>
<dbReference type="AlphaFoldDB" id="G5BZ70"/>
<dbReference type="GO" id="GO:0022625">
    <property type="term" value="C:cytosolic large ribosomal subunit"/>
    <property type="evidence" value="ECO:0007669"/>
    <property type="project" value="TreeGrafter"/>
</dbReference>